<protein>
    <submittedName>
        <fullName evidence="8">Methyl-accepting chemotaxis protein</fullName>
    </submittedName>
</protein>
<feature type="transmembrane region" description="Helical" evidence="5">
    <location>
        <begin position="13"/>
        <end position="33"/>
    </location>
</feature>
<evidence type="ECO:0000259" key="6">
    <source>
        <dbReference type="PROSITE" id="PS50111"/>
    </source>
</evidence>
<keyword evidence="2 4" id="KW-0807">Transducer</keyword>
<comment type="similarity">
    <text evidence="3">Belongs to the methyl-accepting chemotaxis (MCP) protein family.</text>
</comment>
<keyword evidence="9" id="KW-1185">Reference proteome</keyword>
<dbReference type="Pfam" id="PF00015">
    <property type="entry name" value="MCPsignal"/>
    <property type="match status" value="1"/>
</dbReference>
<feature type="domain" description="Methyl-accepting transducer" evidence="6">
    <location>
        <begin position="270"/>
        <end position="506"/>
    </location>
</feature>
<keyword evidence="5" id="KW-0472">Membrane</keyword>
<evidence type="ECO:0000256" key="1">
    <source>
        <dbReference type="ARBA" id="ARBA00004370"/>
    </source>
</evidence>
<feature type="transmembrane region" description="Helical" evidence="5">
    <location>
        <begin position="190"/>
        <end position="212"/>
    </location>
</feature>
<dbReference type="Pfam" id="PF00672">
    <property type="entry name" value="HAMP"/>
    <property type="match status" value="1"/>
</dbReference>
<dbReference type="AlphaFoldDB" id="A0A3G9GGR6"/>
<dbReference type="PROSITE" id="PS50885">
    <property type="entry name" value="HAMP"/>
    <property type="match status" value="1"/>
</dbReference>
<evidence type="ECO:0000259" key="7">
    <source>
        <dbReference type="PROSITE" id="PS50885"/>
    </source>
</evidence>
<dbReference type="GO" id="GO:0007165">
    <property type="term" value="P:signal transduction"/>
    <property type="evidence" value="ECO:0007669"/>
    <property type="project" value="UniProtKB-KW"/>
</dbReference>
<dbReference type="InterPro" id="IPR024478">
    <property type="entry name" value="HlyB_4HB_MCP"/>
</dbReference>
<evidence type="ECO:0000256" key="2">
    <source>
        <dbReference type="ARBA" id="ARBA00023224"/>
    </source>
</evidence>
<dbReference type="OrthoDB" id="9763018at2"/>
<accession>A0A3G9GGR6</accession>
<dbReference type="SMART" id="SM00304">
    <property type="entry name" value="HAMP"/>
    <property type="match status" value="1"/>
</dbReference>
<dbReference type="Pfam" id="PF12729">
    <property type="entry name" value="4HB_MCP_1"/>
    <property type="match status" value="1"/>
</dbReference>
<proteinExistence type="inferred from homology"/>
<evidence type="ECO:0000256" key="4">
    <source>
        <dbReference type="PROSITE-ProRule" id="PRU00284"/>
    </source>
</evidence>
<dbReference type="PROSITE" id="PS50111">
    <property type="entry name" value="CHEMOTAXIS_TRANSDUC_2"/>
    <property type="match status" value="1"/>
</dbReference>
<keyword evidence="5" id="KW-1133">Transmembrane helix</keyword>
<dbReference type="GO" id="GO:0006935">
    <property type="term" value="P:chemotaxis"/>
    <property type="evidence" value="ECO:0007669"/>
    <property type="project" value="UniProtKB-ARBA"/>
</dbReference>
<dbReference type="RefSeq" id="WP_089083353.1">
    <property type="nucleotide sequence ID" value="NZ_AP018823.1"/>
</dbReference>
<reference evidence="8 9" key="2">
    <citation type="journal article" date="2017" name="Genome Announc.">
        <title>Draft genome sequence of Aquitalea magnusonii strain H3, a plant growth-promoting bacterium of duckweed Lemna minor.</title>
        <authorList>
            <person name="Ishizawa H."/>
            <person name="Kuroda M."/>
            <person name="Ike M."/>
        </authorList>
    </citation>
    <scope>NUCLEOTIDE SEQUENCE [LARGE SCALE GENOMIC DNA]</scope>
    <source>
        <strain evidence="8 9">H3</strain>
    </source>
</reference>
<dbReference type="InterPro" id="IPR003660">
    <property type="entry name" value="HAMP_dom"/>
</dbReference>
<dbReference type="Proteomes" id="UP000198290">
    <property type="component" value="Chromosome"/>
</dbReference>
<dbReference type="CDD" id="cd19411">
    <property type="entry name" value="MCP2201-like_sensor"/>
    <property type="match status" value="1"/>
</dbReference>
<dbReference type="PANTHER" id="PTHR32089">
    <property type="entry name" value="METHYL-ACCEPTING CHEMOTAXIS PROTEIN MCPB"/>
    <property type="match status" value="1"/>
</dbReference>
<evidence type="ECO:0000256" key="3">
    <source>
        <dbReference type="ARBA" id="ARBA00029447"/>
    </source>
</evidence>
<evidence type="ECO:0000313" key="9">
    <source>
        <dbReference type="Proteomes" id="UP000198290"/>
    </source>
</evidence>
<dbReference type="EMBL" id="AP018823">
    <property type="protein sequence ID" value="BBF85441.1"/>
    <property type="molecule type" value="Genomic_DNA"/>
</dbReference>
<reference evidence="9" key="3">
    <citation type="journal article" date="2017" name="Plant Physiol. Biochem.">
        <title>Differential oxidative and antioxidative response of duckweed Lemna minor toward plant growth promoting/inhibiting bacteria.</title>
        <authorList>
            <person name="Ishizawa H."/>
            <person name="Kuroda M."/>
            <person name="Morikawa M."/>
            <person name="Ike M."/>
        </authorList>
    </citation>
    <scope>NUCLEOTIDE SEQUENCE [LARGE SCALE GENOMIC DNA]</scope>
    <source>
        <strain evidence="9">H3</strain>
    </source>
</reference>
<dbReference type="InterPro" id="IPR047347">
    <property type="entry name" value="YvaQ-like_sensor"/>
</dbReference>
<dbReference type="Gene3D" id="1.10.287.950">
    <property type="entry name" value="Methyl-accepting chemotaxis protein"/>
    <property type="match status" value="1"/>
</dbReference>
<dbReference type="STRING" id="332411.VI06_00380"/>
<dbReference type="CDD" id="cd11386">
    <property type="entry name" value="MCP_signal"/>
    <property type="match status" value="1"/>
</dbReference>
<dbReference type="SUPFAM" id="SSF58104">
    <property type="entry name" value="Methyl-accepting chemotaxis protein (MCP) signaling domain"/>
    <property type="match status" value="1"/>
</dbReference>
<reference evidence="9" key="1">
    <citation type="journal article" date="2017" name="Biotechnol. Biofuels">
        <title>Evaluation of environmental bacterial communities as a factor affecting the growth of duckweed Lemna minor.</title>
        <authorList>
            <person name="Ishizawa H."/>
            <person name="Kuroda M."/>
            <person name="Morikawa M."/>
            <person name="Ike M."/>
        </authorList>
    </citation>
    <scope>NUCLEOTIDE SEQUENCE [LARGE SCALE GENOMIC DNA]</scope>
    <source>
        <strain evidence="9">H3</strain>
    </source>
</reference>
<organism evidence="8 9">
    <name type="scientific">Aquitalea magnusonii</name>
    <dbReference type="NCBI Taxonomy" id="332411"/>
    <lineage>
        <taxon>Bacteria</taxon>
        <taxon>Pseudomonadati</taxon>
        <taxon>Pseudomonadota</taxon>
        <taxon>Betaproteobacteria</taxon>
        <taxon>Neisseriales</taxon>
        <taxon>Chromobacteriaceae</taxon>
        <taxon>Aquitalea</taxon>
    </lineage>
</organism>
<name>A0A3G9GGR6_9NEIS</name>
<dbReference type="CDD" id="cd06225">
    <property type="entry name" value="HAMP"/>
    <property type="match status" value="1"/>
</dbReference>
<evidence type="ECO:0000313" key="8">
    <source>
        <dbReference type="EMBL" id="BBF85441.1"/>
    </source>
</evidence>
<feature type="domain" description="HAMP" evidence="7">
    <location>
        <begin position="213"/>
        <end position="265"/>
    </location>
</feature>
<gene>
    <name evidence="8" type="ORF">DLM_1825</name>
</gene>
<keyword evidence="5" id="KW-0812">Transmembrane</keyword>
<dbReference type="InterPro" id="IPR004089">
    <property type="entry name" value="MCPsignal_dom"/>
</dbReference>
<dbReference type="KEGG" id="amah:DLM_1825"/>
<dbReference type="FunFam" id="1.10.287.950:FF:000001">
    <property type="entry name" value="Methyl-accepting chemotaxis sensory transducer"/>
    <property type="match status" value="1"/>
</dbReference>
<dbReference type="GO" id="GO:0016020">
    <property type="term" value="C:membrane"/>
    <property type="evidence" value="ECO:0007669"/>
    <property type="project" value="UniProtKB-SubCell"/>
</dbReference>
<dbReference type="PANTHER" id="PTHR32089:SF112">
    <property type="entry name" value="LYSOZYME-LIKE PROTEIN-RELATED"/>
    <property type="match status" value="1"/>
</dbReference>
<sequence length="542" mass="57819">MQFLDNISLTKKFIVNFMLSGGVLIAAILFCIWQIKSVGGETRQIAEDWLPSVQSVGEISQLRLRYRVRSLEYMLPNTPAERSKMESSMADLDSKLQDAFKRYESQISLDEEKIAYQQAQVAAAAYRDTVSKAIALIKAGKEDEAQALRKGEWVKKANALRDLTDSLIKLNAEGARKAAERADRSVKAGVAGGTVALIAGVILSLAVSLIVARRIAGRLDNTVDAARRIANGDLRGTLPPASQDEVGKLIIAMGHMQSALREAMQDSRRNAEVLLESSRQLNRSVQQMEQSASLQSQAASAIAANTEQLTVSINHVADGTAEAASLSASSDQQAANGLESLRSLVGQINDISLVVGTAAERIARLQTESAQISSIVAVIKDIADQTNLLALNAAIEAARAGEQGRGFAVVADEVRKLSERTAQSTNEIVKMVASIQQSTVDVVNGVDQGVELVAASVSNANAAGDTVSTLRDSAKHVAGIVDQLNTALREQASAATEVAQKIETIVQHAEEASATAHNTAQSADAVERIAVDMEKLVSRFQV</sequence>
<evidence type="ECO:0000256" key="5">
    <source>
        <dbReference type="SAM" id="Phobius"/>
    </source>
</evidence>
<dbReference type="SMART" id="SM00283">
    <property type="entry name" value="MA"/>
    <property type="match status" value="1"/>
</dbReference>
<comment type="subcellular location">
    <subcellularLocation>
        <location evidence="1">Membrane</location>
    </subcellularLocation>
</comment>